<keyword evidence="8" id="KW-1185">Reference proteome</keyword>
<feature type="transmembrane region" description="Helical" evidence="6">
    <location>
        <begin position="367"/>
        <end position="386"/>
    </location>
</feature>
<organism evidence="7 8">
    <name type="scientific">Belliella aquatica</name>
    <dbReference type="NCBI Taxonomy" id="1323734"/>
    <lineage>
        <taxon>Bacteria</taxon>
        <taxon>Pseudomonadati</taxon>
        <taxon>Bacteroidota</taxon>
        <taxon>Cytophagia</taxon>
        <taxon>Cytophagales</taxon>
        <taxon>Cyclobacteriaceae</taxon>
        <taxon>Belliella</taxon>
    </lineage>
</organism>
<feature type="transmembrane region" description="Helical" evidence="6">
    <location>
        <begin position="102"/>
        <end position="125"/>
    </location>
</feature>
<feature type="transmembrane region" description="Helical" evidence="6">
    <location>
        <begin position="145"/>
        <end position="166"/>
    </location>
</feature>
<feature type="transmembrane region" description="Helical" evidence="6">
    <location>
        <begin position="30"/>
        <end position="48"/>
    </location>
</feature>
<evidence type="ECO:0000256" key="4">
    <source>
        <dbReference type="ARBA" id="ARBA00022989"/>
    </source>
</evidence>
<name>A0ABQ1N4A6_9BACT</name>
<evidence type="ECO:0000313" key="8">
    <source>
        <dbReference type="Proteomes" id="UP000635885"/>
    </source>
</evidence>
<dbReference type="Proteomes" id="UP000635885">
    <property type="component" value="Unassembled WGS sequence"/>
</dbReference>
<accession>A0ABQ1N4A6</accession>
<proteinExistence type="predicted"/>
<gene>
    <name evidence="7" type="ORF">GCM10010993_35030</name>
</gene>
<keyword evidence="2" id="KW-1003">Cell membrane</keyword>
<evidence type="ECO:0000256" key="5">
    <source>
        <dbReference type="ARBA" id="ARBA00023136"/>
    </source>
</evidence>
<feature type="transmembrane region" description="Helical" evidence="6">
    <location>
        <begin position="248"/>
        <end position="268"/>
    </location>
</feature>
<evidence type="ECO:0000256" key="1">
    <source>
        <dbReference type="ARBA" id="ARBA00004651"/>
    </source>
</evidence>
<dbReference type="EMBL" id="BMFD01000022">
    <property type="protein sequence ID" value="GGC53609.1"/>
    <property type="molecule type" value="Genomic_DNA"/>
</dbReference>
<feature type="transmembrane region" description="Helical" evidence="6">
    <location>
        <begin position="330"/>
        <end position="347"/>
    </location>
</feature>
<dbReference type="PANTHER" id="PTHR30250:SF11">
    <property type="entry name" value="O-ANTIGEN TRANSPORTER-RELATED"/>
    <property type="match status" value="1"/>
</dbReference>
<keyword evidence="3 6" id="KW-0812">Transmembrane</keyword>
<protein>
    <submittedName>
        <fullName evidence="7">O-antigen export protein</fullName>
    </submittedName>
</protein>
<evidence type="ECO:0000256" key="2">
    <source>
        <dbReference type="ARBA" id="ARBA00022475"/>
    </source>
</evidence>
<reference evidence="8" key="1">
    <citation type="journal article" date="2019" name="Int. J. Syst. Evol. Microbiol.">
        <title>The Global Catalogue of Microorganisms (GCM) 10K type strain sequencing project: providing services to taxonomists for standard genome sequencing and annotation.</title>
        <authorList>
            <consortium name="The Broad Institute Genomics Platform"/>
            <consortium name="The Broad Institute Genome Sequencing Center for Infectious Disease"/>
            <person name="Wu L."/>
            <person name="Ma J."/>
        </authorList>
    </citation>
    <scope>NUCLEOTIDE SEQUENCE [LARGE SCALE GENOMIC DNA]</scope>
    <source>
        <strain evidence="8">CGMCC 1.12479</strain>
    </source>
</reference>
<dbReference type="InterPro" id="IPR002797">
    <property type="entry name" value="Polysacc_synth"/>
</dbReference>
<comment type="caution">
    <text evidence="7">The sequence shown here is derived from an EMBL/GenBank/DDBJ whole genome shotgun (WGS) entry which is preliminary data.</text>
</comment>
<evidence type="ECO:0000256" key="3">
    <source>
        <dbReference type="ARBA" id="ARBA00022692"/>
    </source>
</evidence>
<feature type="transmembrane region" description="Helical" evidence="6">
    <location>
        <begin position="205"/>
        <end position="227"/>
    </location>
</feature>
<evidence type="ECO:0000313" key="7">
    <source>
        <dbReference type="EMBL" id="GGC53609.1"/>
    </source>
</evidence>
<feature type="transmembrane region" description="Helical" evidence="6">
    <location>
        <begin position="60"/>
        <end position="81"/>
    </location>
</feature>
<sequence length="459" mass="51833">MIQKIRSGFQKVSTYLNDGQERSVKAKKNILGALFIRGTSILISLAMVPLTIDYVNPSRYGIWLTLSSIVGWFAFFDIGLTQGLRNKFAEALAEGNKEQAKIYVSTTYASLALIFFLVWLVFLFTNSFLDWSSILKVDSAMVTELSILVVIVFTYFCLQFILKTVTSILTADQQPAKASFIELIGQFISLLSIIFLVVFTEGSLINLGLALCISPIMVLLVANYVLFSGKYKEFKPSIAAVDFKHAKSLFQLGGKFFIIQIAAIIQYESANIIIARNFSTTDVTAFNIVHRYFGVINMAFAIFLTPFWSASTEAFLRKDFQWIKSSINKYNKLNVLLFFVGLVMLYFAQDIYDLWLGKGTIQIDFQLSLWGFVFFTLFIFGSKYVSFLNGISALRIQFWSSVFSPILYIFIAITLIGQFEMGVSALFIAAIIANVNGVILAPLQYYMVVEKKKKGFWLK</sequence>
<feature type="transmembrane region" description="Helical" evidence="6">
    <location>
        <begin position="288"/>
        <end position="309"/>
    </location>
</feature>
<evidence type="ECO:0000256" key="6">
    <source>
        <dbReference type="SAM" id="Phobius"/>
    </source>
</evidence>
<keyword evidence="4 6" id="KW-1133">Transmembrane helix</keyword>
<comment type="subcellular location">
    <subcellularLocation>
        <location evidence="1">Cell membrane</location>
        <topology evidence="1">Multi-pass membrane protein</topology>
    </subcellularLocation>
</comment>
<feature type="transmembrane region" description="Helical" evidence="6">
    <location>
        <begin position="178"/>
        <end position="199"/>
    </location>
</feature>
<dbReference type="RefSeq" id="WP_188444408.1">
    <property type="nucleotide sequence ID" value="NZ_BMFD01000022.1"/>
</dbReference>
<keyword evidence="5 6" id="KW-0472">Membrane</keyword>
<feature type="transmembrane region" description="Helical" evidence="6">
    <location>
        <begin position="398"/>
        <end position="419"/>
    </location>
</feature>
<dbReference type="CDD" id="cd12082">
    <property type="entry name" value="MATE_like"/>
    <property type="match status" value="1"/>
</dbReference>
<dbReference type="InterPro" id="IPR050833">
    <property type="entry name" value="Poly_Biosynth_Transport"/>
</dbReference>
<feature type="transmembrane region" description="Helical" evidence="6">
    <location>
        <begin position="425"/>
        <end position="449"/>
    </location>
</feature>
<dbReference type="PANTHER" id="PTHR30250">
    <property type="entry name" value="PST FAMILY PREDICTED COLANIC ACID TRANSPORTER"/>
    <property type="match status" value="1"/>
</dbReference>
<dbReference type="Pfam" id="PF01943">
    <property type="entry name" value="Polysacc_synt"/>
    <property type="match status" value="1"/>
</dbReference>